<feature type="compositionally biased region" description="Polar residues" evidence="6">
    <location>
        <begin position="261"/>
        <end position="279"/>
    </location>
</feature>
<dbReference type="InterPro" id="IPR013700">
    <property type="entry name" value="AflR"/>
</dbReference>
<keyword evidence="3" id="KW-0238">DNA-binding</keyword>
<dbReference type="GeneID" id="54362020"/>
<dbReference type="GO" id="GO:0005634">
    <property type="term" value="C:nucleus"/>
    <property type="evidence" value="ECO:0007669"/>
    <property type="project" value="InterPro"/>
</dbReference>
<organism evidence="9">
    <name type="scientific">Dissoconium aciculare CBS 342.82</name>
    <dbReference type="NCBI Taxonomy" id="1314786"/>
    <lineage>
        <taxon>Eukaryota</taxon>
        <taxon>Fungi</taxon>
        <taxon>Dikarya</taxon>
        <taxon>Ascomycota</taxon>
        <taxon>Pezizomycotina</taxon>
        <taxon>Dothideomycetes</taxon>
        <taxon>Dothideomycetidae</taxon>
        <taxon>Mycosphaerellales</taxon>
        <taxon>Dissoconiaceae</taxon>
        <taxon>Dissoconium</taxon>
    </lineage>
</organism>
<evidence type="ECO:0000256" key="2">
    <source>
        <dbReference type="ARBA" id="ARBA00023015"/>
    </source>
</evidence>
<evidence type="ECO:0000313" key="9">
    <source>
        <dbReference type="RefSeq" id="XP_033462200.1"/>
    </source>
</evidence>
<keyword evidence="5" id="KW-0539">Nucleus</keyword>
<evidence type="ECO:0000256" key="4">
    <source>
        <dbReference type="ARBA" id="ARBA00023163"/>
    </source>
</evidence>
<feature type="region of interest" description="Disordered" evidence="6">
    <location>
        <begin position="116"/>
        <end position="157"/>
    </location>
</feature>
<protein>
    <recommendedName>
        <fullName evidence="7">Aflatoxin regulatory protein domain-containing protein</fullName>
    </recommendedName>
</protein>
<dbReference type="RefSeq" id="XP_033462200.1">
    <property type="nucleotide sequence ID" value="XM_033604220.1"/>
</dbReference>
<dbReference type="GO" id="GO:0046872">
    <property type="term" value="F:metal ion binding"/>
    <property type="evidence" value="ECO:0007669"/>
    <property type="project" value="UniProtKB-KW"/>
</dbReference>
<keyword evidence="8" id="KW-1185">Reference proteome</keyword>
<accession>A0A6J3MC29</accession>
<sequence length="367" mass="39728">MPFYDDGLLSSDSYFAFASAEGFAPPGSDTTWQPPPDTDTDMSQMPTSMTLPMFDTDSAMTDFTMVDDLTLRLPSDTISSDVLLSSDIDIWTPLDFSKHDPAQYSAWFPEVTGRTASSSSSSSLSGRVHSSSSTSPSPRIAPSLSRHSSSDQSQAQHCRSQQLHSETCLTIALRALTTLHMAQSTCLGANDINQIVQPARKMETVLSTNRDVVQCLRSILACPCAAKSLVQLQLLSICGNLTVWNSAMITAYLESEDESSDALNSSASPTSQRNSSARVQCQPITIGHHQIDGKLGRAIYAQVMTGELNAIEGLVDSLAQRFCEIPADQFMTLRGSPEGLPNSVHQNLTSSLRNRLHNARAQIFALA</sequence>
<reference evidence="9" key="2">
    <citation type="submission" date="2020-04" db="EMBL/GenBank/DDBJ databases">
        <authorList>
            <consortium name="NCBI Genome Project"/>
        </authorList>
    </citation>
    <scope>NUCLEOTIDE SEQUENCE</scope>
    <source>
        <strain evidence="9">CBS 342.82</strain>
    </source>
</reference>
<dbReference type="Pfam" id="PF08493">
    <property type="entry name" value="AflR"/>
    <property type="match status" value="1"/>
</dbReference>
<gene>
    <name evidence="9" type="ORF">K489DRAFT_377711</name>
</gene>
<evidence type="ECO:0000259" key="7">
    <source>
        <dbReference type="Pfam" id="PF08493"/>
    </source>
</evidence>
<keyword evidence="2" id="KW-0805">Transcription regulation</keyword>
<feature type="domain" description="Aflatoxin regulatory protein" evidence="7">
    <location>
        <begin position="164"/>
        <end position="260"/>
    </location>
</feature>
<keyword evidence="4" id="KW-0804">Transcription</keyword>
<reference evidence="9" key="1">
    <citation type="submission" date="2020-01" db="EMBL/GenBank/DDBJ databases">
        <authorList>
            <consortium name="DOE Joint Genome Institute"/>
            <person name="Haridas S."/>
            <person name="Albert R."/>
            <person name="Binder M."/>
            <person name="Bloem J."/>
            <person name="Labutti K."/>
            <person name="Salamov A."/>
            <person name="Andreopoulos B."/>
            <person name="Baker S.E."/>
            <person name="Barry K."/>
            <person name="Bills G."/>
            <person name="Bluhm B.H."/>
            <person name="Cannon C."/>
            <person name="Castanera R."/>
            <person name="Culley D.E."/>
            <person name="Daum C."/>
            <person name="Ezra D."/>
            <person name="Gonzalez J.B."/>
            <person name="Henrissat B."/>
            <person name="Kuo A."/>
            <person name="Liang C."/>
            <person name="Lipzen A."/>
            <person name="Lutzoni F."/>
            <person name="Magnuson J."/>
            <person name="Mondo S."/>
            <person name="Nolan M."/>
            <person name="Ohm R."/>
            <person name="Pangilinan J."/>
            <person name="Park H.-J."/>
            <person name="Ramirez L."/>
            <person name="Alfaro M."/>
            <person name="Sun H."/>
            <person name="Tritt A."/>
            <person name="Yoshinaga Y."/>
            <person name="Zwiers L.-H."/>
            <person name="Turgeon B.G."/>
            <person name="Goodwin S.B."/>
            <person name="Spatafora J.W."/>
            <person name="Crous P.W."/>
            <person name="Grigoriev I.V."/>
        </authorList>
    </citation>
    <scope>NUCLEOTIDE SEQUENCE</scope>
    <source>
        <strain evidence="9">CBS 342.82</strain>
    </source>
</reference>
<dbReference type="OrthoDB" id="2740448at2759"/>
<evidence type="ECO:0000256" key="6">
    <source>
        <dbReference type="SAM" id="MobiDB-lite"/>
    </source>
</evidence>
<feature type="region of interest" description="Disordered" evidence="6">
    <location>
        <begin position="260"/>
        <end position="279"/>
    </location>
</feature>
<keyword evidence="1" id="KW-0479">Metal-binding</keyword>
<evidence type="ECO:0000256" key="1">
    <source>
        <dbReference type="ARBA" id="ARBA00022723"/>
    </source>
</evidence>
<feature type="compositionally biased region" description="Low complexity" evidence="6">
    <location>
        <begin position="117"/>
        <end position="156"/>
    </location>
</feature>
<dbReference type="GO" id="GO:0006355">
    <property type="term" value="P:regulation of DNA-templated transcription"/>
    <property type="evidence" value="ECO:0007669"/>
    <property type="project" value="InterPro"/>
</dbReference>
<dbReference type="Proteomes" id="UP000504637">
    <property type="component" value="Unplaced"/>
</dbReference>
<proteinExistence type="predicted"/>
<reference evidence="9" key="3">
    <citation type="submission" date="2025-08" db="UniProtKB">
        <authorList>
            <consortium name="RefSeq"/>
        </authorList>
    </citation>
    <scope>IDENTIFICATION</scope>
    <source>
        <strain evidence="9">CBS 342.82</strain>
    </source>
</reference>
<dbReference type="GO" id="GO:0003677">
    <property type="term" value="F:DNA binding"/>
    <property type="evidence" value="ECO:0007669"/>
    <property type="project" value="UniProtKB-KW"/>
</dbReference>
<name>A0A6J3MC29_9PEZI</name>
<dbReference type="GO" id="GO:0045122">
    <property type="term" value="P:aflatoxin biosynthetic process"/>
    <property type="evidence" value="ECO:0007669"/>
    <property type="project" value="InterPro"/>
</dbReference>
<evidence type="ECO:0000256" key="5">
    <source>
        <dbReference type="ARBA" id="ARBA00023242"/>
    </source>
</evidence>
<evidence type="ECO:0000256" key="3">
    <source>
        <dbReference type="ARBA" id="ARBA00023125"/>
    </source>
</evidence>
<dbReference type="AlphaFoldDB" id="A0A6J3MC29"/>
<evidence type="ECO:0000313" key="8">
    <source>
        <dbReference type="Proteomes" id="UP000504637"/>
    </source>
</evidence>